<dbReference type="Gene3D" id="3.40.50.720">
    <property type="entry name" value="NAD(P)-binding Rossmann-like Domain"/>
    <property type="match status" value="1"/>
</dbReference>
<evidence type="ECO:0000313" key="4">
    <source>
        <dbReference type="Proteomes" id="UP000250166"/>
    </source>
</evidence>
<dbReference type="SUPFAM" id="SSF51735">
    <property type="entry name" value="NAD(P)-binding Rossmann-fold domains"/>
    <property type="match status" value="1"/>
</dbReference>
<dbReference type="EC" id="5.1.3.20" evidence="3"/>
<dbReference type="GO" id="GO:0050661">
    <property type="term" value="F:NADP binding"/>
    <property type="evidence" value="ECO:0007669"/>
    <property type="project" value="InterPro"/>
</dbReference>
<reference evidence="3 4" key="1">
    <citation type="submission" date="2018-06" db="EMBL/GenBank/DDBJ databases">
        <authorList>
            <consortium name="Pathogen Informatics"/>
            <person name="Doyle S."/>
        </authorList>
    </citation>
    <scope>NUCLEOTIDE SEQUENCE [LARGE SCALE GENOMIC DNA]</scope>
    <source>
        <strain evidence="3 4">NCTC13102</strain>
    </source>
</reference>
<dbReference type="PANTHER" id="PTHR43245:SF13">
    <property type="entry name" value="UDP-D-APIOSE_UDP-D-XYLOSE SYNTHASE 2"/>
    <property type="match status" value="1"/>
</dbReference>
<dbReference type="InterPro" id="IPR001509">
    <property type="entry name" value="Epimerase_deHydtase"/>
</dbReference>
<gene>
    <name evidence="3" type="primary">hldD</name>
    <name evidence="3" type="ORF">NCTC13102_00938</name>
</gene>
<proteinExistence type="predicted"/>
<evidence type="ECO:0000256" key="1">
    <source>
        <dbReference type="ARBA" id="ARBA00023235"/>
    </source>
</evidence>
<evidence type="ECO:0000259" key="2">
    <source>
        <dbReference type="Pfam" id="PF01370"/>
    </source>
</evidence>
<dbReference type="Proteomes" id="UP000250166">
    <property type="component" value="Unassembled WGS sequence"/>
</dbReference>
<dbReference type="InterPro" id="IPR050177">
    <property type="entry name" value="Lipid_A_modif_metabolic_enz"/>
</dbReference>
<dbReference type="InterPro" id="IPR036291">
    <property type="entry name" value="NAD(P)-bd_dom_sf"/>
</dbReference>
<accession>A0A2X3DGE9</accession>
<dbReference type="EMBL" id="UAWL01000006">
    <property type="protein sequence ID" value="SQB98479.1"/>
    <property type="molecule type" value="Genomic_DNA"/>
</dbReference>
<dbReference type="Gene3D" id="3.90.25.10">
    <property type="entry name" value="UDP-galactose 4-epimerase, domain 1"/>
    <property type="match status" value="1"/>
</dbReference>
<sequence length="350" mass="39326">MSHLHLDGKTILITGGAGFIGSSLAFYFQNNHKNTHVIVLDKFRDGTHFPSGNPTSLGHFKNLIGFKGDILALDINDGLEVLENIHFDYVFHQAAISDTTATNQKLMIQTNHHAFLELLHITLKKNARMIYASSAGTYGNTQAPNKVGFGEEPENIYGFSKLAMDMSVRKILESNENLPIVGLRYFNVYGQREFYKGKTASMILQLGLQALKDKHIKLFEFGEQKRDFVYIDDVVAANVAAMQATKGGIYNVGYGLSRSYNDIVSILKQELGDFEVSYIKNPYQFFQTHTEADIASTQSDLGYKPQFSLEKGIKAYIPEIKAIFNKEFCHQINHDSKSQNKENNSRSTDV</sequence>
<organism evidence="3 4">
    <name type="scientific">Helicobacter fennelliae</name>
    <dbReference type="NCBI Taxonomy" id="215"/>
    <lineage>
        <taxon>Bacteria</taxon>
        <taxon>Pseudomonadati</taxon>
        <taxon>Campylobacterota</taxon>
        <taxon>Epsilonproteobacteria</taxon>
        <taxon>Campylobacterales</taxon>
        <taxon>Helicobacteraceae</taxon>
        <taxon>Helicobacter</taxon>
    </lineage>
</organism>
<dbReference type="Pfam" id="PF01370">
    <property type="entry name" value="Epimerase"/>
    <property type="match status" value="1"/>
</dbReference>
<dbReference type="InterPro" id="IPR011912">
    <property type="entry name" value="Heptose_epim"/>
</dbReference>
<dbReference type="GO" id="GO:0008712">
    <property type="term" value="F:ADP-glyceromanno-heptose 6-epimerase activity"/>
    <property type="evidence" value="ECO:0007669"/>
    <property type="project" value="UniProtKB-EC"/>
</dbReference>
<name>A0A2X3DGE9_9HELI</name>
<dbReference type="AlphaFoldDB" id="A0A2X3DGE9"/>
<dbReference type="RefSeq" id="WP_023948909.1">
    <property type="nucleotide sequence ID" value="NZ_UAWL01000006.1"/>
</dbReference>
<evidence type="ECO:0000313" key="3">
    <source>
        <dbReference type="EMBL" id="SQB98479.1"/>
    </source>
</evidence>
<feature type="domain" description="NAD-dependent epimerase/dehydratase" evidence="2">
    <location>
        <begin position="11"/>
        <end position="253"/>
    </location>
</feature>
<protein>
    <submittedName>
        <fullName evidence="3">ADP-L-glycero-D-manno-heptose-6-epimerase</fullName>
        <ecNumber evidence="3">5.1.3.20</ecNumber>
    </submittedName>
</protein>
<dbReference type="NCBIfam" id="TIGR02197">
    <property type="entry name" value="heptose_epim"/>
    <property type="match status" value="1"/>
</dbReference>
<dbReference type="GO" id="GO:0005975">
    <property type="term" value="P:carbohydrate metabolic process"/>
    <property type="evidence" value="ECO:0007669"/>
    <property type="project" value="InterPro"/>
</dbReference>
<keyword evidence="1 3" id="KW-0413">Isomerase</keyword>
<dbReference type="PANTHER" id="PTHR43245">
    <property type="entry name" value="BIFUNCTIONAL POLYMYXIN RESISTANCE PROTEIN ARNA"/>
    <property type="match status" value="1"/>
</dbReference>